<dbReference type="EMBL" id="CP104064">
    <property type="protein sequence ID" value="WAH37351.1"/>
    <property type="molecule type" value="Genomic_DNA"/>
</dbReference>
<accession>A0ABY6Z3D0</accession>
<evidence type="ECO:0000313" key="1">
    <source>
        <dbReference type="EMBL" id="WAH37351.1"/>
    </source>
</evidence>
<name>A0ABY6Z3D0_9BACL</name>
<proteinExistence type="predicted"/>
<reference evidence="1" key="1">
    <citation type="submission" date="2022-08" db="EMBL/GenBank/DDBJ databases">
        <title>Alicyclobacillus dauci DSM2870, complete genome.</title>
        <authorList>
            <person name="Wang Q."/>
            <person name="Cai R."/>
            <person name="Wang Z."/>
        </authorList>
    </citation>
    <scope>NUCLEOTIDE SEQUENCE</scope>
    <source>
        <strain evidence="1">DSM 28700</strain>
    </source>
</reference>
<dbReference type="Proteomes" id="UP001164803">
    <property type="component" value="Chromosome"/>
</dbReference>
<dbReference type="Gene3D" id="1.10.3210.10">
    <property type="entry name" value="Hypothetical protein af1432"/>
    <property type="match status" value="1"/>
</dbReference>
<evidence type="ECO:0000313" key="2">
    <source>
        <dbReference type="Proteomes" id="UP001164803"/>
    </source>
</evidence>
<organism evidence="1 2">
    <name type="scientific">Alicyclobacillus dauci</name>
    <dbReference type="NCBI Taxonomy" id="1475485"/>
    <lineage>
        <taxon>Bacteria</taxon>
        <taxon>Bacillati</taxon>
        <taxon>Bacillota</taxon>
        <taxon>Bacilli</taxon>
        <taxon>Bacillales</taxon>
        <taxon>Alicyclobacillaceae</taxon>
        <taxon>Alicyclobacillus</taxon>
    </lineage>
</organism>
<keyword evidence="2" id="KW-1185">Reference proteome</keyword>
<protein>
    <submittedName>
        <fullName evidence="1">Uncharacterized protein</fullName>
    </submittedName>
</protein>
<gene>
    <name evidence="1" type="ORF">NZD86_02050</name>
</gene>
<sequence length="107" mass="11818">MYEALTANRVYRKAMLPHDALKIILDDEGRGLASSSVKAFMETISVYPLGMSVRLSNGDAAVVIKPSAYNDQFPIVRAIENERGEPIQPYELNLAESDDVNIVTCET</sequence>
<dbReference type="RefSeq" id="WP_268044832.1">
    <property type="nucleotide sequence ID" value="NZ_CP104064.1"/>
</dbReference>